<evidence type="ECO:0000313" key="2">
    <source>
        <dbReference type="Proteomes" id="UP000235672"/>
    </source>
</evidence>
<dbReference type="Pfam" id="PF26639">
    <property type="entry name" value="Het-6_barrel"/>
    <property type="match status" value="1"/>
</dbReference>
<dbReference type="EMBL" id="KZ613490">
    <property type="protein sequence ID" value="PMD19293.1"/>
    <property type="molecule type" value="Genomic_DNA"/>
</dbReference>
<gene>
    <name evidence="1" type="ORF">NA56DRAFT_705881</name>
</gene>
<name>A0A2J6PZ46_9HELO</name>
<keyword evidence="2" id="KW-1185">Reference proteome</keyword>
<dbReference type="AlphaFoldDB" id="A0A2J6PZ46"/>
<dbReference type="PANTHER" id="PTHR24148:SF73">
    <property type="entry name" value="HET DOMAIN PROTEIN (AFU_ORTHOLOGUE AFUA_8G01020)"/>
    <property type="match status" value="1"/>
</dbReference>
<reference evidence="1 2" key="1">
    <citation type="submission" date="2016-05" db="EMBL/GenBank/DDBJ databases">
        <title>A degradative enzymes factory behind the ericoid mycorrhizal symbiosis.</title>
        <authorList>
            <consortium name="DOE Joint Genome Institute"/>
            <person name="Martino E."/>
            <person name="Morin E."/>
            <person name="Grelet G."/>
            <person name="Kuo A."/>
            <person name="Kohler A."/>
            <person name="Daghino S."/>
            <person name="Barry K."/>
            <person name="Choi C."/>
            <person name="Cichocki N."/>
            <person name="Clum A."/>
            <person name="Copeland A."/>
            <person name="Hainaut M."/>
            <person name="Haridas S."/>
            <person name="Labutti K."/>
            <person name="Lindquist E."/>
            <person name="Lipzen A."/>
            <person name="Khouja H.-R."/>
            <person name="Murat C."/>
            <person name="Ohm R."/>
            <person name="Olson A."/>
            <person name="Spatafora J."/>
            <person name="Veneault-Fourrey C."/>
            <person name="Henrissat B."/>
            <person name="Grigoriev I."/>
            <person name="Martin F."/>
            <person name="Perotto S."/>
        </authorList>
    </citation>
    <scope>NUCLEOTIDE SEQUENCE [LARGE SCALE GENOMIC DNA]</scope>
    <source>
        <strain evidence="1 2">UAMH 7357</strain>
    </source>
</reference>
<dbReference type="InterPro" id="IPR052895">
    <property type="entry name" value="HetReg/Transcr_Mod"/>
</dbReference>
<dbReference type="Proteomes" id="UP000235672">
    <property type="component" value="Unassembled WGS sequence"/>
</dbReference>
<evidence type="ECO:0000313" key="1">
    <source>
        <dbReference type="EMBL" id="PMD19293.1"/>
    </source>
</evidence>
<sequence>MDLEEGTLCADVIFVDEVVSVASIIESEVKELLQLYHSNILPRQAYSFRQNVSVPENATNAFWGTIIADRDSSLKQVDKLKYRCHFMAFCIELLGKRYPAVGKTLTRLFFRRKPNDGNAHFLSIISAVDLELPSTKIKYKQETETSSLVTYYRDITTYWIASKPLRSQRYEPADPTKFGLAVLMGMHGRRFFTTKQGAIGTGPPSIRVGDKIALLAGSRVPFLIRIPELPSRENDAEHAQVVVNHLAEGDHGERLLSQKEDTGDEVFLQVGIGGLNLSSEHSPSHHHGTPSNKPEIEAASLQRDWEFVGECYVHGIMHGEWWEFYPEKLFRSIGIH</sequence>
<protein>
    <recommendedName>
        <fullName evidence="3">Heterokaryon incompatibility domain-containing protein</fullName>
    </recommendedName>
</protein>
<dbReference type="OrthoDB" id="2157530at2759"/>
<dbReference type="PANTHER" id="PTHR24148">
    <property type="entry name" value="ANKYRIN REPEAT DOMAIN-CONTAINING PROTEIN 39 HOMOLOG-RELATED"/>
    <property type="match status" value="1"/>
</dbReference>
<accession>A0A2J6PZ46</accession>
<organism evidence="1 2">
    <name type="scientific">Hyaloscypha hepaticicola</name>
    <dbReference type="NCBI Taxonomy" id="2082293"/>
    <lineage>
        <taxon>Eukaryota</taxon>
        <taxon>Fungi</taxon>
        <taxon>Dikarya</taxon>
        <taxon>Ascomycota</taxon>
        <taxon>Pezizomycotina</taxon>
        <taxon>Leotiomycetes</taxon>
        <taxon>Helotiales</taxon>
        <taxon>Hyaloscyphaceae</taxon>
        <taxon>Hyaloscypha</taxon>
    </lineage>
</organism>
<evidence type="ECO:0008006" key="3">
    <source>
        <dbReference type="Google" id="ProtNLM"/>
    </source>
</evidence>
<proteinExistence type="predicted"/>